<keyword evidence="2 4" id="KW-0238">DNA-binding</keyword>
<accession>A0A0F7C0M9</accession>
<organism evidence="6">
    <name type="scientific">Brevibacillus laterosporus</name>
    <name type="common">Bacillus laterosporus</name>
    <dbReference type="NCBI Taxonomy" id="1465"/>
    <lineage>
        <taxon>Bacteria</taxon>
        <taxon>Bacillati</taxon>
        <taxon>Bacillota</taxon>
        <taxon>Bacilli</taxon>
        <taxon>Bacillales</taxon>
        <taxon>Paenibacillaceae</taxon>
        <taxon>Brevibacillus</taxon>
    </lineage>
</organism>
<evidence type="ECO:0000256" key="4">
    <source>
        <dbReference type="PROSITE-ProRule" id="PRU00335"/>
    </source>
</evidence>
<dbReference type="Gene3D" id="1.10.357.10">
    <property type="entry name" value="Tetracycline Repressor, domain 2"/>
    <property type="match status" value="1"/>
</dbReference>
<evidence type="ECO:0000259" key="5">
    <source>
        <dbReference type="PROSITE" id="PS50977"/>
    </source>
</evidence>
<dbReference type="PANTHER" id="PTHR30055:SF238">
    <property type="entry name" value="MYCOFACTOCIN BIOSYNTHESIS TRANSCRIPTIONAL REGULATOR MFTR-RELATED"/>
    <property type="match status" value="1"/>
</dbReference>
<dbReference type="InterPro" id="IPR009057">
    <property type="entry name" value="Homeodomain-like_sf"/>
</dbReference>
<dbReference type="SUPFAM" id="SSF48498">
    <property type="entry name" value="Tetracyclin repressor-like, C-terminal domain"/>
    <property type="match status" value="1"/>
</dbReference>
<protein>
    <submittedName>
        <fullName evidence="6">TetR family transcriptional regulator</fullName>
    </submittedName>
</protein>
<dbReference type="InterPro" id="IPR050109">
    <property type="entry name" value="HTH-type_TetR-like_transc_reg"/>
</dbReference>
<name>A0A0F7C0M9_BRELA</name>
<evidence type="ECO:0000256" key="2">
    <source>
        <dbReference type="ARBA" id="ARBA00023125"/>
    </source>
</evidence>
<evidence type="ECO:0000313" key="6">
    <source>
        <dbReference type="EMBL" id="AKF94663.1"/>
    </source>
</evidence>
<dbReference type="Gene3D" id="1.10.10.60">
    <property type="entry name" value="Homeodomain-like"/>
    <property type="match status" value="1"/>
</dbReference>
<dbReference type="SUPFAM" id="SSF46689">
    <property type="entry name" value="Homeodomain-like"/>
    <property type="match status" value="1"/>
</dbReference>
<evidence type="ECO:0000256" key="1">
    <source>
        <dbReference type="ARBA" id="ARBA00023015"/>
    </source>
</evidence>
<dbReference type="Pfam" id="PF00440">
    <property type="entry name" value="TetR_N"/>
    <property type="match status" value="1"/>
</dbReference>
<evidence type="ECO:0000256" key="3">
    <source>
        <dbReference type="ARBA" id="ARBA00023163"/>
    </source>
</evidence>
<sequence length="200" mass="23094">MTANKIKEAALQCFAQHGYEGTSLAQIADEVGIKKPSIYAHFKAKEDLFLHLIHDVFTIEKAKIQQFLMGNQDQPLTTLLPALLNHYKTNFTHDSTFTFWLRMAFFPPSSLVKPVSDVTNQFLDELEAMLVPLFKRAKELREIQVDDPQDAVIAFLCLMDGLFAELLFGGSDRYEKRWSSSWKIFAKGIHLRIHMERDWE</sequence>
<dbReference type="EMBL" id="CP011074">
    <property type="protein sequence ID" value="AKF94663.1"/>
    <property type="molecule type" value="Genomic_DNA"/>
</dbReference>
<keyword evidence="3" id="KW-0804">Transcription</keyword>
<dbReference type="GO" id="GO:0000976">
    <property type="term" value="F:transcription cis-regulatory region binding"/>
    <property type="evidence" value="ECO:0007669"/>
    <property type="project" value="TreeGrafter"/>
</dbReference>
<dbReference type="PROSITE" id="PS50977">
    <property type="entry name" value="HTH_TETR_2"/>
    <property type="match status" value="1"/>
</dbReference>
<proteinExistence type="predicted"/>
<dbReference type="GO" id="GO:0003700">
    <property type="term" value="F:DNA-binding transcription factor activity"/>
    <property type="evidence" value="ECO:0007669"/>
    <property type="project" value="TreeGrafter"/>
</dbReference>
<dbReference type="PRINTS" id="PR00455">
    <property type="entry name" value="HTHTETR"/>
</dbReference>
<feature type="DNA-binding region" description="H-T-H motif" evidence="4">
    <location>
        <begin position="23"/>
        <end position="42"/>
    </location>
</feature>
<feature type="domain" description="HTH tetR-type" evidence="5">
    <location>
        <begin position="1"/>
        <end position="60"/>
    </location>
</feature>
<dbReference type="InterPro" id="IPR036271">
    <property type="entry name" value="Tet_transcr_reg_TetR-rel_C_sf"/>
</dbReference>
<dbReference type="InterPro" id="IPR001647">
    <property type="entry name" value="HTH_TetR"/>
</dbReference>
<reference evidence="6" key="1">
    <citation type="submission" date="2015-03" db="EMBL/GenBank/DDBJ databases">
        <title>MIGS Cultured Bacterial/Archaeal sample from Brevibacillus laterosporus.</title>
        <authorList>
            <person name="Zeng D."/>
            <person name="Zhu L."/>
            <person name="Dong G."/>
            <person name="Ye W."/>
            <person name="Ren D."/>
            <person name="Wu L."/>
            <person name="Xu J."/>
            <person name="Li G."/>
            <person name="Guo L."/>
        </authorList>
    </citation>
    <scope>NUCLEOTIDE SEQUENCE</scope>
    <source>
        <strain evidence="6">B9</strain>
    </source>
</reference>
<dbReference type="RefSeq" id="WP_031413798.1">
    <property type="nucleotide sequence ID" value="NZ_CP011074.1"/>
</dbReference>
<dbReference type="PANTHER" id="PTHR30055">
    <property type="entry name" value="HTH-TYPE TRANSCRIPTIONAL REGULATOR RUTR"/>
    <property type="match status" value="1"/>
</dbReference>
<dbReference type="AlphaFoldDB" id="A0A0F7C0M9"/>
<keyword evidence="1" id="KW-0805">Transcription regulation</keyword>
<gene>
    <name evidence="6" type="ORF">EX87_14145</name>
</gene>